<evidence type="ECO:0000313" key="1">
    <source>
        <dbReference type="EMBL" id="JAI60960.1"/>
    </source>
</evidence>
<dbReference type="Pfam" id="PF15753">
    <property type="entry name" value="BLOC1S3"/>
    <property type="match status" value="1"/>
</dbReference>
<sequence>MSGVQGIIVSGEASESDEEEEFCAAQAKDQLLAQRAQGIASEGGAVRQPTKVQHQQQPHLIKRTHVSLLHQKLWETNTSLEQNLAECIRGPLREQSSRMQHLNGTLSAVQTSTLSTHNALTQASRNLSRTNFLLAGLDDNPLSSLKILQ</sequence>
<organism evidence="1">
    <name type="scientific">Scylla olivacea</name>
    <name type="common">Orange mud crab</name>
    <name type="synonym">Cancer olivacea</name>
    <dbReference type="NCBI Taxonomy" id="85551"/>
    <lineage>
        <taxon>Eukaryota</taxon>
        <taxon>Metazoa</taxon>
        <taxon>Ecdysozoa</taxon>
        <taxon>Arthropoda</taxon>
        <taxon>Crustacea</taxon>
        <taxon>Multicrustacea</taxon>
        <taxon>Malacostraca</taxon>
        <taxon>Eumalacostraca</taxon>
        <taxon>Eucarida</taxon>
        <taxon>Decapoda</taxon>
        <taxon>Pleocyemata</taxon>
        <taxon>Brachyura</taxon>
        <taxon>Eubrachyura</taxon>
        <taxon>Portunoidea</taxon>
        <taxon>Portunidae</taxon>
        <taxon>Portuninae</taxon>
        <taxon>Scylla</taxon>
    </lineage>
</organism>
<accession>A0A0N7ZB87</accession>
<dbReference type="InterPro" id="IPR017245">
    <property type="entry name" value="BLOC-1_complex_su-3"/>
</dbReference>
<dbReference type="AlphaFoldDB" id="A0A0N7ZB87"/>
<proteinExistence type="predicted"/>
<protein>
    <submittedName>
        <fullName evidence="1">Uncharacterized protein</fullName>
    </submittedName>
</protein>
<dbReference type="EMBL" id="GDRN01087921">
    <property type="protein sequence ID" value="JAI60960.1"/>
    <property type="molecule type" value="Transcribed_RNA"/>
</dbReference>
<name>A0A0N7ZB87_SCYOL</name>
<reference evidence="1" key="1">
    <citation type="submission" date="2015-09" db="EMBL/GenBank/DDBJ databases">
        <title>Scylla olivacea transcriptome.</title>
        <authorList>
            <person name="Ikhwanuddin M."/>
        </authorList>
    </citation>
    <scope>NUCLEOTIDE SEQUENCE</scope>
</reference>